<dbReference type="InterPro" id="IPR036576">
    <property type="entry name" value="WRKY_dom_sf"/>
</dbReference>
<reference evidence="9" key="1">
    <citation type="submission" date="2023-02" db="EMBL/GenBank/DDBJ databases">
        <title>Genome of toxic invasive species Heracleum sosnowskyi carries increased number of genes despite the absence of recent whole-genome duplications.</title>
        <authorList>
            <person name="Schelkunov M."/>
            <person name="Shtratnikova V."/>
            <person name="Makarenko M."/>
            <person name="Klepikova A."/>
            <person name="Omelchenko D."/>
            <person name="Novikova G."/>
            <person name="Obukhova E."/>
            <person name="Bogdanov V."/>
            <person name="Penin A."/>
            <person name="Logacheva M."/>
        </authorList>
    </citation>
    <scope>NUCLEOTIDE SEQUENCE</scope>
    <source>
        <strain evidence="9">Hsosn_3</strain>
        <tissue evidence="9">Leaf</tissue>
    </source>
</reference>
<keyword evidence="6" id="KW-0539">Nucleus</keyword>
<feature type="compositionally biased region" description="Polar residues" evidence="7">
    <location>
        <begin position="404"/>
        <end position="415"/>
    </location>
</feature>
<dbReference type="FunFam" id="2.20.25.80:FF:000001">
    <property type="entry name" value="WRKY transcription factor 33"/>
    <property type="match status" value="1"/>
</dbReference>
<feature type="compositionally biased region" description="Polar residues" evidence="7">
    <location>
        <begin position="714"/>
        <end position="733"/>
    </location>
</feature>
<dbReference type="FunFam" id="2.20.25.80:FF:000006">
    <property type="entry name" value="WRKY transcription factor"/>
    <property type="match status" value="1"/>
</dbReference>
<evidence type="ECO:0000256" key="3">
    <source>
        <dbReference type="ARBA" id="ARBA00023015"/>
    </source>
</evidence>
<evidence type="ECO:0000313" key="10">
    <source>
        <dbReference type="Proteomes" id="UP001237642"/>
    </source>
</evidence>
<feature type="domain" description="WRKY" evidence="8">
    <location>
        <begin position="473"/>
        <end position="538"/>
    </location>
</feature>
<dbReference type="AlphaFoldDB" id="A0AAD8N068"/>
<dbReference type="GO" id="GO:0005634">
    <property type="term" value="C:nucleus"/>
    <property type="evidence" value="ECO:0007669"/>
    <property type="project" value="UniProtKB-SubCell"/>
</dbReference>
<organism evidence="9 10">
    <name type="scientific">Heracleum sosnowskyi</name>
    <dbReference type="NCBI Taxonomy" id="360622"/>
    <lineage>
        <taxon>Eukaryota</taxon>
        <taxon>Viridiplantae</taxon>
        <taxon>Streptophyta</taxon>
        <taxon>Embryophyta</taxon>
        <taxon>Tracheophyta</taxon>
        <taxon>Spermatophyta</taxon>
        <taxon>Magnoliopsida</taxon>
        <taxon>eudicotyledons</taxon>
        <taxon>Gunneridae</taxon>
        <taxon>Pentapetalae</taxon>
        <taxon>asterids</taxon>
        <taxon>campanulids</taxon>
        <taxon>Apiales</taxon>
        <taxon>Apiaceae</taxon>
        <taxon>Apioideae</taxon>
        <taxon>apioid superclade</taxon>
        <taxon>Tordylieae</taxon>
        <taxon>Tordyliinae</taxon>
        <taxon>Heracleum</taxon>
    </lineage>
</organism>
<dbReference type="Pfam" id="PF03106">
    <property type="entry name" value="WRKY"/>
    <property type="match status" value="2"/>
</dbReference>
<keyword evidence="4" id="KW-0238">DNA-binding</keyword>
<dbReference type="SUPFAM" id="SSF118290">
    <property type="entry name" value="WRKY DNA-binding domain"/>
    <property type="match status" value="2"/>
</dbReference>
<sequence>MEIDMHGEKFDECWKFDEFSEMCEGVGNDMVVKNENGFVKVEEVNEEHDVKPNIGSIAERRAAKTGFDAPKIDVVGFRGVGGSISSPSGRSGYLTIPPGISPTALLDSPVMLPNSQAAHSSPTTGTYQSPSFNNESMMQSAPRAADKDGDCDVGSSLSFKLAGLPCISELADKPPIDFKCPAKYLRETATDNCATGSTAYAVNLSEEIFNVKRTALKRSRHTNTESDQMSLFSETSSGVDTEVSRLLEGQQKEAYPPMETLRTSEDGYNWRKYGQKQVKGSEYPRSYYKCTHQNCQVKKKVERSLDGQITEIIYKGAHSHPKPQPSRRAILGCQFSPSETSGIESTAHGINVDGGAVWRNFQLGFKDMKVGPDGLERTSSTSVLTEISDILSNTRGKSMGAFESSGTPELSSTFASHDGDDEDGATQGSASLDEDAEDGESESKRRRKDNCIIETNLSSRTTREPRIVVQIDSEIDVLDDGYRWRKYGQKVVKGNPNPRSYYKCTSAGCPVRKHVERASHNLKSVITTYEGKHTHEVPAARNSSQANSVTSSLPPDHLSNSQPTVSLSRTANTPKPEPPVPDISLHFERNPASRNNFMRPYVVGNLGADMKYGAPSLYQVKLPPLPNSMSFGSFLMNPDHTDAPAACSVSSVLPGYPFSLPMTIPGSANINQSGVDLSSNGKPMDSVHPFLDGQLNQNDLKFVEPKVEKDDNLYGSSLPISDQANSASSSMFHQINGKFPS</sequence>
<evidence type="ECO:0000256" key="1">
    <source>
        <dbReference type="ARBA" id="ARBA00004123"/>
    </source>
</evidence>
<dbReference type="PANTHER" id="PTHR31221:SF126">
    <property type="entry name" value="WRKY DOMAIN-CONTAINING PROTEIN"/>
    <property type="match status" value="1"/>
</dbReference>
<feature type="region of interest" description="Disordered" evidence="7">
    <location>
        <begin position="396"/>
        <end position="450"/>
    </location>
</feature>
<feature type="region of interest" description="Disordered" evidence="7">
    <location>
        <begin position="113"/>
        <end position="149"/>
    </location>
</feature>
<name>A0AAD8N068_9APIA</name>
<keyword evidence="5" id="KW-0804">Transcription</keyword>
<gene>
    <name evidence="9" type="ORF">POM88_019200</name>
</gene>
<dbReference type="GO" id="GO:0043565">
    <property type="term" value="F:sequence-specific DNA binding"/>
    <property type="evidence" value="ECO:0007669"/>
    <property type="project" value="InterPro"/>
</dbReference>
<feature type="compositionally biased region" description="Polar residues" evidence="7">
    <location>
        <begin position="541"/>
        <end position="573"/>
    </location>
</feature>
<feature type="region of interest" description="Disordered" evidence="7">
    <location>
        <begin position="535"/>
        <end position="583"/>
    </location>
</feature>
<accession>A0AAD8N068</accession>
<proteinExistence type="predicted"/>
<dbReference type="SMART" id="SM00774">
    <property type="entry name" value="WRKY"/>
    <property type="match status" value="2"/>
</dbReference>
<comment type="caution">
    <text evidence="9">The sequence shown here is derived from an EMBL/GenBank/DDBJ whole genome shotgun (WGS) entry which is preliminary data.</text>
</comment>
<evidence type="ECO:0000259" key="8">
    <source>
        <dbReference type="PROSITE" id="PS50811"/>
    </source>
</evidence>
<comment type="subcellular location">
    <subcellularLocation>
        <location evidence="1">Nucleus</location>
    </subcellularLocation>
</comment>
<protein>
    <submittedName>
        <fullName evidence="9">WRKY transcription factor</fullName>
    </submittedName>
</protein>
<evidence type="ECO:0000256" key="4">
    <source>
        <dbReference type="ARBA" id="ARBA00023125"/>
    </source>
</evidence>
<evidence type="ECO:0000256" key="7">
    <source>
        <dbReference type="SAM" id="MobiDB-lite"/>
    </source>
</evidence>
<keyword evidence="2" id="KW-0677">Repeat</keyword>
<dbReference type="Proteomes" id="UP001237642">
    <property type="component" value="Unassembled WGS sequence"/>
</dbReference>
<reference evidence="9" key="2">
    <citation type="submission" date="2023-05" db="EMBL/GenBank/DDBJ databases">
        <authorList>
            <person name="Schelkunov M.I."/>
        </authorList>
    </citation>
    <scope>NUCLEOTIDE SEQUENCE</scope>
    <source>
        <strain evidence="9">Hsosn_3</strain>
        <tissue evidence="9">Leaf</tissue>
    </source>
</reference>
<evidence type="ECO:0000256" key="6">
    <source>
        <dbReference type="ARBA" id="ARBA00023242"/>
    </source>
</evidence>
<feature type="domain" description="WRKY" evidence="8">
    <location>
        <begin position="259"/>
        <end position="323"/>
    </location>
</feature>
<dbReference type="InterPro" id="IPR044810">
    <property type="entry name" value="WRKY_plant"/>
</dbReference>
<dbReference type="PROSITE" id="PS50811">
    <property type="entry name" value="WRKY"/>
    <property type="match status" value="2"/>
</dbReference>
<dbReference type="InterPro" id="IPR003657">
    <property type="entry name" value="WRKY_dom"/>
</dbReference>
<feature type="region of interest" description="Disordered" evidence="7">
    <location>
        <begin position="713"/>
        <end position="741"/>
    </location>
</feature>
<keyword evidence="10" id="KW-1185">Reference proteome</keyword>
<dbReference type="Gene3D" id="2.20.25.80">
    <property type="entry name" value="WRKY domain"/>
    <property type="match status" value="2"/>
</dbReference>
<evidence type="ECO:0000256" key="2">
    <source>
        <dbReference type="ARBA" id="ARBA00022737"/>
    </source>
</evidence>
<dbReference type="PANTHER" id="PTHR31221">
    <property type="entry name" value="WRKY TRANSCRIPTION FACTOR PROTEIN 1-RELATED"/>
    <property type="match status" value="1"/>
</dbReference>
<dbReference type="GO" id="GO:0003700">
    <property type="term" value="F:DNA-binding transcription factor activity"/>
    <property type="evidence" value="ECO:0007669"/>
    <property type="project" value="InterPro"/>
</dbReference>
<evidence type="ECO:0000313" key="9">
    <source>
        <dbReference type="EMBL" id="KAK1391022.1"/>
    </source>
</evidence>
<keyword evidence="3" id="KW-0805">Transcription regulation</keyword>
<dbReference type="EMBL" id="JAUIZM010000004">
    <property type="protein sequence ID" value="KAK1391022.1"/>
    <property type="molecule type" value="Genomic_DNA"/>
</dbReference>
<feature type="compositionally biased region" description="Polar residues" evidence="7">
    <location>
        <begin position="113"/>
        <end position="139"/>
    </location>
</feature>
<evidence type="ECO:0000256" key="5">
    <source>
        <dbReference type="ARBA" id="ARBA00023163"/>
    </source>
</evidence>